<dbReference type="InterPro" id="IPR026032">
    <property type="entry name" value="HcaT-like"/>
</dbReference>
<dbReference type="PANTHER" id="PTHR23522">
    <property type="entry name" value="BLL5896 PROTEIN"/>
    <property type="match status" value="1"/>
</dbReference>
<feature type="transmembrane region" description="Helical" evidence="8">
    <location>
        <begin position="71"/>
        <end position="88"/>
    </location>
</feature>
<dbReference type="GO" id="GO:0030395">
    <property type="term" value="F:lactose binding"/>
    <property type="evidence" value="ECO:0007669"/>
    <property type="project" value="TreeGrafter"/>
</dbReference>
<dbReference type="Proteomes" id="UP000077857">
    <property type="component" value="Unassembled WGS sequence"/>
</dbReference>
<accession>A0A177N378</accession>
<feature type="transmembrane region" description="Helical" evidence="8">
    <location>
        <begin position="288"/>
        <end position="314"/>
    </location>
</feature>
<dbReference type="Gene3D" id="1.20.1250.20">
    <property type="entry name" value="MFS general substrate transporter like domains"/>
    <property type="match status" value="2"/>
</dbReference>
<evidence type="ECO:0000256" key="1">
    <source>
        <dbReference type="ARBA" id="ARBA00004429"/>
    </source>
</evidence>
<dbReference type="Pfam" id="PF12832">
    <property type="entry name" value="MFS_1_like"/>
    <property type="match status" value="1"/>
</dbReference>
<dbReference type="GO" id="GO:0005886">
    <property type="term" value="C:plasma membrane"/>
    <property type="evidence" value="ECO:0007669"/>
    <property type="project" value="UniProtKB-SubCell"/>
</dbReference>
<organism evidence="10 11">
    <name type="scientific">Methylomonas koyamae</name>
    <dbReference type="NCBI Taxonomy" id="702114"/>
    <lineage>
        <taxon>Bacteria</taxon>
        <taxon>Pseudomonadati</taxon>
        <taxon>Pseudomonadota</taxon>
        <taxon>Gammaproteobacteria</taxon>
        <taxon>Methylococcales</taxon>
        <taxon>Methylococcaceae</taxon>
        <taxon>Methylomonas</taxon>
    </lineage>
</organism>
<feature type="transmembrane region" description="Helical" evidence="8">
    <location>
        <begin position="6"/>
        <end position="26"/>
    </location>
</feature>
<feature type="transmembrane region" description="Helical" evidence="8">
    <location>
        <begin position="266"/>
        <end position="282"/>
    </location>
</feature>
<dbReference type="SUPFAM" id="SSF103473">
    <property type="entry name" value="MFS general substrate transporter"/>
    <property type="match status" value="1"/>
</dbReference>
<keyword evidence="3" id="KW-1003">Cell membrane</keyword>
<dbReference type="NCBIfam" id="NF037955">
    <property type="entry name" value="mfs"/>
    <property type="match status" value="1"/>
</dbReference>
<feature type="transmembrane region" description="Helical" evidence="8">
    <location>
        <begin position="201"/>
        <end position="225"/>
    </location>
</feature>
<dbReference type="RefSeq" id="WP_064041882.1">
    <property type="nucleotide sequence ID" value="NZ_LUUJ01000110.1"/>
</dbReference>
<evidence type="ECO:0000259" key="9">
    <source>
        <dbReference type="Pfam" id="PF12832"/>
    </source>
</evidence>
<evidence type="ECO:0000256" key="4">
    <source>
        <dbReference type="ARBA" id="ARBA00022519"/>
    </source>
</evidence>
<dbReference type="PANTHER" id="PTHR23522:SF10">
    <property type="entry name" value="3-PHENYLPROPIONIC ACID TRANSPORTER-RELATED"/>
    <property type="match status" value="1"/>
</dbReference>
<evidence type="ECO:0000256" key="8">
    <source>
        <dbReference type="SAM" id="Phobius"/>
    </source>
</evidence>
<sequence>MPVPYWRLSGFYFCYFATLGAFLPFWSLYLKQAGFAADEIGELTALMVATKIVAPNYWGWLADKTGRNLRLIRLTLLLAALSFAGFLLRNDYLWFALVTVVFSFFWNATLPQFEAATLFHLQSEPQRYSQIRLWGSIGFIAAVLGIGRFLDYFSIANLPLIIGGLMLSNWLAALLTPEALPRGDRSQAGPGIWQILLRGELLAFLLVYLLLQVAHGPYYVFYSVYLKQHGYTATETGLLWATGVAAEIVLFLAMRRLLSWCRPRSLLLWAIALSVVRWWLIADGVDSLALTVAAQLLHAATFGVAHVVAMQLLYHYFGERHQSKGQALYSSASFGVGGMAGSLYSGYFWDLLGGREVYLVAALVCGVAWLIAFVGVARESQPRLG</sequence>
<proteinExistence type="predicted"/>
<keyword evidence="2" id="KW-0813">Transport</keyword>
<feature type="transmembrane region" description="Helical" evidence="8">
    <location>
        <begin position="94"/>
        <end position="110"/>
    </location>
</feature>
<feature type="domain" description="Major facilitator superfamily associated" evidence="9">
    <location>
        <begin position="5"/>
        <end position="359"/>
    </location>
</feature>
<protein>
    <submittedName>
        <fullName evidence="10">MFS transporter</fullName>
    </submittedName>
</protein>
<dbReference type="GO" id="GO:0015528">
    <property type="term" value="F:lactose:proton symporter activity"/>
    <property type="evidence" value="ECO:0007669"/>
    <property type="project" value="TreeGrafter"/>
</dbReference>
<dbReference type="InterPro" id="IPR036259">
    <property type="entry name" value="MFS_trans_sf"/>
</dbReference>
<evidence type="ECO:0000256" key="2">
    <source>
        <dbReference type="ARBA" id="ARBA00022448"/>
    </source>
</evidence>
<feature type="transmembrane region" description="Helical" evidence="8">
    <location>
        <begin position="131"/>
        <end position="150"/>
    </location>
</feature>
<evidence type="ECO:0000256" key="5">
    <source>
        <dbReference type="ARBA" id="ARBA00022692"/>
    </source>
</evidence>
<comment type="subcellular location">
    <subcellularLocation>
        <location evidence="1">Cell inner membrane</location>
        <topology evidence="1">Multi-pass membrane protein</topology>
    </subcellularLocation>
</comment>
<evidence type="ECO:0000256" key="7">
    <source>
        <dbReference type="ARBA" id="ARBA00023136"/>
    </source>
</evidence>
<dbReference type="EMBL" id="LUUJ01000110">
    <property type="protein sequence ID" value="OAI12311.1"/>
    <property type="molecule type" value="Genomic_DNA"/>
</dbReference>
<dbReference type="InterPro" id="IPR024989">
    <property type="entry name" value="MFS_assoc_dom"/>
</dbReference>
<dbReference type="PIRSF" id="PIRSF004925">
    <property type="entry name" value="HcaT"/>
    <property type="match status" value="1"/>
</dbReference>
<feature type="transmembrane region" description="Helical" evidence="8">
    <location>
        <begin position="156"/>
        <end position="180"/>
    </location>
</feature>
<feature type="transmembrane region" description="Helical" evidence="8">
    <location>
        <begin position="357"/>
        <end position="377"/>
    </location>
</feature>
<feature type="transmembrane region" description="Helical" evidence="8">
    <location>
        <begin position="326"/>
        <end position="345"/>
    </location>
</feature>
<evidence type="ECO:0000313" key="10">
    <source>
        <dbReference type="EMBL" id="OAI12311.1"/>
    </source>
</evidence>
<keyword evidence="4" id="KW-0997">Cell inner membrane</keyword>
<evidence type="ECO:0000256" key="3">
    <source>
        <dbReference type="ARBA" id="ARBA00022475"/>
    </source>
</evidence>
<feature type="transmembrane region" description="Helical" evidence="8">
    <location>
        <begin position="237"/>
        <end position="254"/>
    </location>
</feature>
<evidence type="ECO:0000256" key="6">
    <source>
        <dbReference type="ARBA" id="ARBA00022989"/>
    </source>
</evidence>
<reference evidence="10 11" key="1">
    <citation type="submission" date="2016-03" db="EMBL/GenBank/DDBJ databases">
        <authorList>
            <person name="Ploux O."/>
        </authorList>
    </citation>
    <scope>NUCLEOTIDE SEQUENCE [LARGE SCALE GENOMIC DNA]</scope>
    <source>
        <strain evidence="10 11">R-45378</strain>
    </source>
</reference>
<dbReference type="OrthoDB" id="9150135at2"/>
<name>A0A177N378_9GAMM</name>
<gene>
    <name evidence="10" type="ORF">A1507_02125</name>
</gene>
<keyword evidence="6 8" id="KW-1133">Transmembrane helix</keyword>
<dbReference type="AlphaFoldDB" id="A0A177N378"/>
<keyword evidence="7 8" id="KW-0472">Membrane</keyword>
<keyword evidence="5 8" id="KW-0812">Transmembrane</keyword>
<evidence type="ECO:0000313" key="11">
    <source>
        <dbReference type="Proteomes" id="UP000077857"/>
    </source>
</evidence>
<comment type="caution">
    <text evidence="10">The sequence shown here is derived from an EMBL/GenBank/DDBJ whole genome shotgun (WGS) entry which is preliminary data.</text>
</comment>